<evidence type="ECO:0000256" key="5">
    <source>
        <dbReference type="SAM" id="MobiDB-lite"/>
    </source>
</evidence>
<evidence type="ECO:0000256" key="2">
    <source>
        <dbReference type="ARBA" id="ARBA00022771"/>
    </source>
</evidence>
<feature type="compositionally biased region" description="Pro residues" evidence="5">
    <location>
        <begin position="413"/>
        <end position="422"/>
    </location>
</feature>
<evidence type="ECO:0000313" key="8">
    <source>
        <dbReference type="EMBL" id="KIL63148.1"/>
    </source>
</evidence>
<feature type="compositionally biased region" description="Pro residues" evidence="5">
    <location>
        <begin position="277"/>
        <end position="293"/>
    </location>
</feature>
<dbReference type="SMART" id="SM00064">
    <property type="entry name" value="FYVE"/>
    <property type="match status" value="1"/>
</dbReference>
<evidence type="ECO:0000256" key="4">
    <source>
        <dbReference type="PROSITE-ProRule" id="PRU00175"/>
    </source>
</evidence>
<proteinExistence type="predicted"/>
<dbReference type="SUPFAM" id="SSF57903">
    <property type="entry name" value="FYVE/PHD zinc finger"/>
    <property type="match status" value="1"/>
</dbReference>
<sequence>MSETGMPLLSGPPVPIENPRSNSNACRKCNKEFNLLFARSRKCQHCGFSYCIACSDFQALMPRLGSETGGAGAAAQSGYDVVNVCAFCIEYLQITAGGKTYLKSLPLAKLRKYASAYNIAIDHAVEKEDVIEAIMNAKGPNGCLRPENERFYRKYSVPDRTAGGAARPRGIFSRPGQPAPASTRASDNLPPRPPPQNTRPEFARPDLEPDQPNPPPPQQQQQQHPQQHSQQQQQHPQQHHSSQQAPHQPPPPPSPPNRPRYDSYNSNTHPHYQPHYHTPPPPPPPPPAPPPPHPEYHWGRPPYAHNSYYSTWGYPPEPDYYNYGAHSTYHHGHAHSHPNYTTFPYPPSGPPPSPPTNSRPAPPPQFHTHPHTTPPSPPPPPPPPPHHPFSQQQQQSQPAPSSPPRPQQAQPAPNSPPRPQAQPAPNNASPRSSTQTSPPPQPARNSPPNLDDLLGMEPTSIRGLSISNLKSILLANHVNVNATMVLEKSDLVSRIMQLVEDEKRERERARMANEEEEDRLMQMIREQKEREERESMETEDSERRKREERAENESMDGTDEELPSTSASPPPASKKLFSERSGLCVICQDEESNIAIVDCGHLAMCRACSDLVMSTTRECPLCRTRIVTEARLLRIFKS</sequence>
<keyword evidence="1" id="KW-0479">Metal-binding</keyword>
<evidence type="ECO:0000256" key="3">
    <source>
        <dbReference type="ARBA" id="ARBA00022833"/>
    </source>
</evidence>
<dbReference type="SMART" id="SM00184">
    <property type="entry name" value="RING"/>
    <property type="match status" value="2"/>
</dbReference>
<evidence type="ECO:0000259" key="7">
    <source>
        <dbReference type="PROSITE" id="PS50178"/>
    </source>
</evidence>
<dbReference type="STRING" id="946122.A0A0C2X355"/>
<dbReference type="InterPro" id="IPR013083">
    <property type="entry name" value="Znf_RING/FYVE/PHD"/>
</dbReference>
<name>A0A0C2X355_AMAMK</name>
<feature type="compositionally biased region" description="Low complexity" evidence="5">
    <location>
        <begin position="423"/>
        <end position="436"/>
    </location>
</feature>
<feature type="compositionally biased region" description="Basic and acidic residues" evidence="5">
    <location>
        <begin position="526"/>
        <end position="552"/>
    </location>
</feature>
<dbReference type="SUPFAM" id="SSF57850">
    <property type="entry name" value="RING/U-box"/>
    <property type="match status" value="1"/>
</dbReference>
<dbReference type="OrthoDB" id="3045089at2759"/>
<feature type="region of interest" description="Disordered" evidence="5">
    <location>
        <begin position="159"/>
        <end position="456"/>
    </location>
</feature>
<keyword evidence="2 4" id="KW-0863">Zinc-finger</keyword>
<organism evidence="8 9">
    <name type="scientific">Amanita muscaria (strain Koide BX008)</name>
    <dbReference type="NCBI Taxonomy" id="946122"/>
    <lineage>
        <taxon>Eukaryota</taxon>
        <taxon>Fungi</taxon>
        <taxon>Dikarya</taxon>
        <taxon>Basidiomycota</taxon>
        <taxon>Agaricomycotina</taxon>
        <taxon>Agaricomycetes</taxon>
        <taxon>Agaricomycetidae</taxon>
        <taxon>Agaricales</taxon>
        <taxon>Pluteineae</taxon>
        <taxon>Amanitaceae</taxon>
        <taxon>Amanita</taxon>
    </lineage>
</organism>
<evidence type="ECO:0000256" key="1">
    <source>
        <dbReference type="ARBA" id="ARBA00022723"/>
    </source>
</evidence>
<dbReference type="InParanoid" id="A0A0C2X355"/>
<gene>
    <name evidence="8" type="ORF">M378DRAFT_164838</name>
</gene>
<dbReference type="InterPro" id="IPR051728">
    <property type="entry name" value="RING-FYVE_E3_ubiquitin-ligase"/>
</dbReference>
<evidence type="ECO:0000259" key="6">
    <source>
        <dbReference type="PROSITE" id="PS50089"/>
    </source>
</evidence>
<dbReference type="Proteomes" id="UP000054549">
    <property type="component" value="Unassembled WGS sequence"/>
</dbReference>
<dbReference type="InterPro" id="IPR011011">
    <property type="entry name" value="Znf_FYVE_PHD"/>
</dbReference>
<dbReference type="AlphaFoldDB" id="A0A0C2X355"/>
<feature type="compositionally biased region" description="Pro residues" evidence="5">
    <location>
        <begin position="372"/>
        <end position="387"/>
    </location>
</feature>
<dbReference type="PANTHER" id="PTHR14879">
    <property type="entry name" value="CASPASE REGULATOR, RING FINGER DOMAIN-CONTAINING"/>
    <property type="match status" value="1"/>
</dbReference>
<feature type="compositionally biased region" description="Acidic residues" evidence="5">
    <location>
        <begin position="553"/>
        <end position="562"/>
    </location>
</feature>
<feature type="compositionally biased region" description="Low complexity" evidence="5">
    <location>
        <begin position="219"/>
        <end position="246"/>
    </location>
</feature>
<evidence type="ECO:0000313" key="9">
    <source>
        <dbReference type="Proteomes" id="UP000054549"/>
    </source>
</evidence>
<dbReference type="InterPro" id="IPR001841">
    <property type="entry name" value="Znf_RING"/>
</dbReference>
<protein>
    <recommendedName>
        <fullName evidence="10">RING-type domain-containing protein</fullName>
    </recommendedName>
</protein>
<feature type="domain" description="FYVE-type" evidence="7">
    <location>
        <begin position="20"/>
        <end position="93"/>
    </location>
</feature>
<feature type="region of interest" description="Disordered" evidence="5">
    <location>
        <begin position="526"/>
        <end position="574"/>
    </location>
</feature>
<dbReference type="InterPro" id="IPR000306">
    <property type="entry name" value="Znf_FYVE"/>
</dbReference>
<keyword evidence="9" id="KW-1185">Reference proteome</keyword>
<feature type="domain" description="RING-type" evidence="6">
    <location>
        <begin position="584"/>
        <end position="623"/>
    </location>
</feature>
<accession>A0A0C2X355</accession>
<evidence type="ECO:0008006" key="10">
    <source>
        <dbReference type="Google" id="ProtNLM"/>
    </source>
</evidence>
<feature type="compositionally biased region" description="Pro residues" evidence="5">
    <location>
        <begin position="247"/>
        <end position="258"/>
    </location>
</feature>
<dbReference type="Pfam" id="PF13920">
    <property type="entry name" value="zf-C3HC4_3"/>
    <property type="match status" value="1"/>
</dbReference>
<dbReference type="PANTHER" id="PTHR14879:SF5">
    <property type="entry name" value="RING-TYPE DOMAIN-CONTAINING PROTEIN"/>
    <property type="match status" value="1"/>
</dbReference>
<dbReference type="PROSITE" id="PS50089">
    <property type="entry name" value="ZF_RING_2"/>
    <property type="match status" value="1"/>
</dbReference>
<keyword evidence="3" id="KW-0862">Zinc</keyword>
<feature type="compositionally biased region" description="Pro residues" evidence="5">
    <location>
        <begin position="344"/>
        <end position="365"/>
    </location>
</feature>
<dbReference type="GO" id="GO:0008270">
    <property type="term" value="F:zinc ion binding"/>
    <property type="evidence" value="ECO:0007669"/>
    <property type="project" value="UniProtKB-KW"/>
</dbReference>
<reference evidence="8 9" key="1">
    <citation type="submission" date="2014-04" db="EMBL/GenBank/DDBJ databases">
        <title>Evolutionary Origins and Diversification of the Mycorrhizal Mutualists.</title>
        <authorList>
            <consortium name="DOE Joint Genome Institute"/>
            <consortium name="Mycorrhizal Genomics Consortium"/>
            <person name="Kohler A."/>
            <person name="Kuo A."/>
            <person name="Nagy L.G."/>
            <person name="Floudas D."/>
            <person name="Copeland A."/>
            <person name="Barry K.W."/>
            <person name="Cichocki N."/>
            <person name="Veneault-Fourrey C."/>
            <person name="LaButti K."/>
            <person name="Lindquist E.A."/>
            <person name="Lipzen A."/>
            <person name="Lundell T."/>
            <person name="Morin E."/>
            <person name="Murat C."/>
            <person name="Riley R."/>
            <person name="Ohm R."/>
            <person name="Sun H."/>
            <person name="Tunlid A."/>
            <person name="Henrissat B."/>
            <person name="Grigoriev I.V."/>
            <person name="Hibbett D.S."/>
            <person name="Martin F."/>
        </authorList>
    </citation>
    <scope>NUCLEOTIDE SEQUENCE [LARGE SCALE GENOMIC DNA]</scope>
    <source>
        <strain evidence="8 9">Koide BX008</strain>
    </source>
</reference>
<dbReference type="PROSITE" id="PS50178">
    <property type="entry name" value="ZF_FYVE"/>
    <property type="match status" value="1"/>
</dbReference>
<dbReference type="Gene3D" id="3.30.40.10">
    <property type="entry name" value="Zinc/RING finger domain, C3HC4 (zinc finger)"/>
    <property type="match status" value="2"/>
</dbReference>
<dbReference type="HOGENOM" id="CLU_040332_0_0_1"/>
<feature type="compositionally biased region" description="Low complexity" evidence="5">
    <location>
        <begin position="388"/>
        <end position="399"/>
    </location>
</feature>
<dbReference type="EMBL" id="KN818262">
    <property type="protein sequence ID" value="KIL63148.1"/>
    <property type="molecule type" value="Genomic_DNA"/>
</dbReference>
<dbReference type="Pfam" id="PF01363">
    <property type="entry name" value="FYVE"/>
    <property type="match status" value="1"/>
</dbReference>
<dbReference type="InterPro" id="IPR017455">
    <property type="entry name" value="Znf_FYVE-rel"/>
</dbReference>